<comment type="caution">
    <text evidence="3">The sequence shown here is derived from an EMBL/GenBank/DDBJ whole genome shotgun (WGS) entry which is preliminary data.</text>
</comment>
<evidence type="ECO:0000256" key="1">
    <source>
        <dbReference type="SAM" id="MobiDB-lite"/>
    </source>
</evidence>
<dbReference type="Gene3D" id="2.60.40.2080">
    <property type="match status" value="3"/>
</dbReference>
<feature type="region of interest" description="Disordered" evidence="1">
    <location>
        <begin position="252"/>
        <end position="281"/>
    </location>
</feature>
<sequence>MVTDNFSKSSLDLNGKVTLSQPTSLDWGPDGRLYVTEVTGSVKVLTVAFGDVDPNDGENINSFYVTEAETLSQVKDIPNFNDDGSPNTGNNRQVTGISVVQQYAADGTPVIIDGKPAVSVYVTSSDSRMGAGGDGADSGLDTNSGVITRIDQTETGWEAIDLVRGLARSEENHALNGLEVVQEVDENGNLVSERMIVASGGNANSGAPSNNFAGQQETAYSAAILEVDLDQLNGMPVLTDTSSGRQYIYDVPTLDDPTRPGNPDENDPFGGNDSLNAGKIDPDGPVQIYSAGYRNSYDVEVTEDGRVWTYDNGANDSWGGRPIGEAGDDGGNQDFAQLANYIATNLNNGDINTGDPINLENWSPKNYDQFHEITRSDDLSGRELSAGQGGAQTYQWQDPDSGETLTLVYGGHPNPTRASGGQSGMLFTPKDGVEDAYLLLSNVVDPDTGTSDFDDVFDWMEQVEIDYDTVDTGDLTSRLIGVTPGEHYYITDAGNAYLTSNYDEQPTEINGETVLGDSGMPIDFHEVVATLNPIEGDYREGGYTDGALDSGKGSINGLTEYTSTILDDPDSGVKMSGAILAAVLNQGSLVAMGRDENGVMQTSVGGSGQTLADDRTIIDVNGAPLGLTSIGDDLGPHGGETAFQGSIWTTVFKQNGPFIEILQPNNGAVPLAGSEASDPTDQDMDGIDHIHDPFEFSEDNGFDLAAGERVFLDFQPTGSPYPGTILDTGLMGAALDGMTPNRDAKTAEEGFSEDQQEDGLYDLGGNIIPGGNAPIFQIKKVVGGSVVGTGNTARDAMHVGIKPAQDVERLVMSSKIKNWVPSVTGGIKQGQLTGIMLGDGTQANFLRFMFGAVMVNGSLMPGFEVGYELDDANYTTLATVGVPDLNTTDVSLLDLNLEVDIENGFAVKASYQLDTQSQATELDLGGFSLPPGVLQDILTGNHTITDGGITVPSGAAVGFLAETTPEDAASEDGLSGVDFFNLNVEAIGNEIEATTGEEVGAEGTDGIDTILYTGTDTNLAPLDQSVENFDGSGSSADFHVTGHGGDNIFIAGSGNNTFTGGGGADSIRGTFETIDGSVITDFLQDDHLLILESFLSANDVSYSSSGGALILTFTDSNTGETSSVSFTGPQFEDFDPNEGPSVFEFEQTPFGTQVTYSLETVVYRVNAGGGTVAALDGDLDWEGDTNSDFAYLQGNTTQTYSDSLTDEETEIDLTQFDADVVPWQVFAQERYDGSAAEPKIEYAFPVIAGETYSVTLYYTENWSGIFNYTGDRIFDVEVEGAVPGVFNDINPLQEAKDILGPDATNAELLGFGLSRTYTFTANDDTLNLAFNHGDQNPKINAIEINQIGADSGVPDSESPVVQSITVEDPLDNDSPILATVVINDNVEVDIGTVEGDELIITGIEPATVSLSSIVVSNGGKTATVQYQLTPPSDTNAWESGTYSVGVAEGSYLDTSGNGVAAFETDFTIGDEGGIATLFELDFETAGEPLDEGGFDDVLGGVNDGSVVTTIEGGDLVVNTSDGDIINGNSANDFVKFVDLSDESLNELTISSRFTNGFPAALTDQGLSPDTIPNYAQQGIVFGLGSQGENELVKLVLSGNSGNIVQIWSNPDASGGIDTPYALGDMLNDTSLGLQDIAEVEMSMVIDKAAGTVTPIVTLYADSGAVLGGLRATATPGFVTAQAETLPTPVLDNLLDAAANTAVGVTSNDFGVLDSFEARWADLRVTSPDGASEDATLIGIDDAPTVTESGDSGTTTLAFALTAENTVDTTLDILYSVDGGTTQTQAVAFSGNVGMLAIEVPNDDVDNGPDTVEVSLVGVNDDQYAIDPAATTASGTVAEDDAPASDVIGESGVTSLTQASSGDWTSVTFSEALVNPAVVMGPLTTNDGEPATVRVRNVTDSGFEFQIDEWDYLDGVHGQETISWLAINSGTHTLPNGQTIAAGKGAADGTATAFTYGTAFAEAPVVLAQATSTNGSASVTDRIDGVTASGFNLRLQHEEGASSAPASEAVDWIAVSAGGGTAGGLLAGRTGDQVTHQDFAIDFGGSFAELAFFADMQTFDGPDSATVRARAIGAEGATIFVEEEQSADSELTHTHEDVGYVGLNAGVITGSEGVSTPTLIGIDDAPTVTESGDSGTTTLAFALTAEDTVDATLDILYSVDGGATQTQAVTFSGNVGTLAIEVPNDDVDNGPDTVEVSLVGVNDDQYAIDPAATTASGTVAEDDAPASDVIGESGVTSLTQASSGDWTSVTFSEALVNPAVVMGPLTTNDGEPATVRVRNVTDSGFEFQIDEWDYLDGVHGQETISWLAINSGTHTLPSGQTIAAGKGAADGTATAFTYGTAFAEAPVVLAQATSTNGSAAVTDRIDGVTTSGFNLRLQHEEGASSAPVSEAVDWIAVSEGGGTAGGLLAGRTGDQVTHQDFAIDFGGSFAELAFFADMQTFDGPDSATVRARAIGAEGATIFVEEEQSADSELTHTHEDVGYVGLNAGVITGSEGVSTPTLIGIDDAPTVTESGDSGTTTLAFALTAEDTVDATLDIVYSVDGGATTQTQVVAFSGNVGTLQVNVVNDDIDNGPDTVEVTLVGINDVQYDSDPAADTASGSVSEDDGPAPLTAEQVFAGADLEESETYDASMIGSALVTIMPGNENVQSSNFGNDAFQVTNTGDKKIAAVFFDVRSALYGDSVFDPDGKGGDTAFKAWDINTDGGTGAISPSEYEHYFLPGADPNPTDPNTNGGYRGALVKFSATADGGFTQGETVGFSGDMDPNSIAGMEKNGTLGVDTDSEPDWDVGGVSGAELTGSRVYVQFTDGSIASAQLMGDGSQAGSQALVSEASQNLVASLTVNGVNPGGVGNYANEVPTVQVSGEPGAWVRVVMTKGHQPVANTNGSLAEIVDWRLSGESFAANNAAEFQFVDVQLDGNGTADVSGQFTYDSFLNGTESFEGDDTLPLGFMAAVIEDPNLASGGVALGPVTQPIYLSHGTGGGSDPATLIGIDDAPTVTESGDSGTTTLAFALTADNTVDTTLDILYSVDGGTTQTQAVAFNGNVGTLAIEVPNDDVDNGPDTVEVGLIGVNDDQYDINPNADSASGIVEEDDASASEPGVIGESGVVTLTQTDADSWTSVSFSEPLEDPAVVMGPVTYNGSEQVTVRLRNVTDTGFEFQIDEWDSLDGVHIEESLGWLAINSGVHTLANGQTIAAGKGQGSSTAAEISLGTDFGAAPVVLAQTTSVNEASAVTHRIDAVDGDSFTLRLQNEEADTSGHGLESVDWIAISEGGTTLDGLLAGRTGDQVTSSSFDIQFDGSFDEVAFFADMQTFDGTDPASVRAAAINADGATIFIEEEQSADSEVNHISEDVGFVGLNTGLITASESMG</sequence>
<gene>
    <name evidence="3" type="ORF">M8009_03985</name>
</gene>
<dbReference type="Gene3D" id="2.60.120.430">
    <property type="entry name" value="Galactose-binding lectin"/>
    <property type="match status" value="1"/>
</dbReference>
<protein>
    <submittedName>
        <fullName evidence="3">Malectin domain-containing carbohydrate-binding protein</fullName>
    </submittedName>
</protein>
<dbReference type="EMBL" id="JAMJPK010000001">
    <property type="protein sequence ID" value="MCL7939466.1"/>
    <property type="molecule type" value="Genomic_DNA"/>
</dbReference>
<reference evidence="3" key="1">
    <citation type="submission" date="2022-05" db="EMBL/GenBank/DDBJ databases">
        <title>Halomonas geminus sp. nov. and Halomonas llamarensis sp. nov. isolated from high-altitude salars of the Atacama Desert.</title>
        <authorList>
            <person name="Hintersatz C."/>
            <person name="Rojas L.A."/>
            <person name="Wei T.-S."/>
            <person name="Kutschke S."/>
            <person name="Lehmann F."/>
            <person name="Jain R."/>
            <person name="Pollmann K."/>
        </authorList>
    </citation>
    <scope>NUCLEOTIDE SEQUENCE</scope>
    <source>
        <strain evidence="3">ATCH28</strain>
    </source>
</reference>
<dbReference type="Pfam" id="PF11721">
    <property type="entry name" value="Malectin"/>
    <property type="match status" value="1"/>
</dbReference>
<name>A0ABT0SXS3_9GAMM</name>
<dbReference type="Proteomes" id="UP001165369">
    <property type="component" value="Unassembled WGS sequence"/>
</dbReference>
<evidence type="ECO:0000259" key="2">
    <source>
        <dbReference type="Pfam" id="PF11721"/>
    </source>
</evidence>
<dbReference type="RefSeq" id="WP_250059456.1">
    <property type="nucleotide sequence ID" value="NZ_JAMJPK010000001.1"/>
</dbReference>
<keyword evidence="4" id="KW-1185">Reference proteome</keyword>
<feature type="domain" description="Malectin" evidence="2">
    <location>
        <begin position="1161"/>
        <end position="1342"/>
    </location>
</feature>
<evidence type="ECO:0000313" key="3">
    <source>
        <dbReference type="EMBL" id="MCL7939466.1"/>
    </source>
</evidence>
<dbReference type="InterPro" id="IPR021720">
    <property type="entry name" value="Malectin_dom"/>
</dbReference>
<dbReference type="InterPro" id="IPR011042">
    <property type="entry name" value="6-blade_b-propeller_TolB-like"/>
</dbReference>
<proteinExistence type="predicted"/>
<dbReference type="InterPro" id="IPR037221">
    <property type="entry name" value="H-type_lectin_dom_sf"/>
</dbReference>
<dbReference type="SUPFAM" id="SSF51120">
    <property type="entry name" value="beta-Roll"/>
    <property type="match status" value="1"/>
</dbReference>
<evidence type="ECO:0000313" key="4">
    <source>
        <dbReference type="Proteomes" id="UP001165369"/>
    </source>
</evidence>
<accession>A0ABT0SXS3</accession>
<dbReference type="Gene3D" id="2.120.10.30">
    <property type="entry name" value="TolB, C-terminal domain"/>
    <property type="match status" value="1"/>
</dbReference>
<organism evidence="3 4">
    <name type="scientific">Halomonas gemina</name>
    <dbReference type="NCBI Taxonomy" id="2945105"/>
    <lineage>
        <taxon>Bacteria</taxon>
        <taxon>Pseudomonadati</taxon>
        <taxon>Pseudomonadota</taxon>
        <taxon>Gammaproteobacteria</taxon>
        <taxon>Oceanospirillales</taxon>
        <taxon>Halomonadaceae</taxon>
        <taxon>Halomonas</taxon>
    </lineage>
</organism>
<dbReference type="InterPro" id="IPR011049">
    <property type="entry name" value="Serralysin-like_metalloprot_C"/>
</dbReference>